<reference evidence="1 2" key="1">
    <citation type="submission" date="2015-10" db="EMBL/GenBank/DDBJ databases">
        <title>Draft genome sequence of Streptomyces caeruleatus NRRL B-24802, type strain for the species Streptomyces caeruleatus.</title>
        <authorList>
            <person name="Ruckert C."/>
            <person name="Winkler A."/>
            <person name="Kalinowski J."/>
            <person name="Kampfer P."/>
            <person name="Glaeser S."/>
        </authorList>
    </citation>
    <scope>NUCLEOTIDE SEQUENCE [LARGE SCALE GENOMIC DNA]</scope>
    <source>
        <strain evidence="1 2">NRRL B-24802</strain>
    </source>
</reference>
<organism evidence="1 2">
    <name type="scientific">Streptomyces caeruleatus</name>
    <dbReference type="NCBI Taxonomy" id="661399"/>
    <lineage>
        <taxon>Bacteria</taxon>
        <taxon>Bacillati</taxon>
        <taxon>Actinomycetota</taxon>
        <taxon>Actinomycetes</taxon>
        <taxon>Kitasatosporales</taxon>
        <taxon>Streptomycetaceae</taxon>
        <taxon>Streptomyces</taxon>
    </lineage>
</organism>
<proteinExistence type="predicted"/>
<evidence type="ECO:0000313" key="2">
    <source>
        <dbReference type="Proteomes" id="UP000053429"/>
    </source>
</evidence>
<sequence>MVDLVSGVVEDPVSAAKTGRARGGVDDACPLDVLRPVVAGQGVSRLHPFLHESGACVHLGADWHAPPLRYKAVGLDTAHGLRLLVAFVRSSGCDAVSDERDFVTVAQLALPYRAMPIGPRSSAPVDVRDAVERLHHVREMAHPVRIIPEYAWESLSRPR</sequence>
<protein>
    <submittedName>
        <fullName evidence="1">Uncharacterized protein</fullName>
    </submittedName>
</protein>
<name>A0A101TG19_9ACTN</name>
<dbReference type="AlphaFoldDB" id="A0A101TG19"/>
<dbReference type="EMBL" id="LMWY01000064">
    <property type="protein sequence ID" value="KUN91654.1"/>
    <property type="molecule type" value="Genomic_DNA"/>
</dbReference>
<gene>
    <name evidence="1" type="ORF">AQJ67_41905</name>
</gene>
<keyword evidence="2" id="KW-1185">Reference proteome</keyword>
<evidence type="ECO:0000313" key="1">
    <source>
        <dbReference type="EMBL" id="KUN91654.1"/>
    </source>
</evidence>
<accession>A0A101TG19</accession>
<comment type="caution">
    <text evidence="1">The sequence shown here is derived from an EMBL/GenBank/DDBJ whole genome shotgun (WGS) entry which is preliminary data.</text>
</comment>
<dbReference type="Proteomes" id="UP000053429">
    <property type="component" value="Unassembled WGS sequence"/>
</dbReference>